<dbReference type="PANTHER" id="PTHR47628">
    <property type="match status" value="1"/>
</dbReference>
<dbReference type="Gene3D" id="3.40.50.2300">
    <property type="match status" value="2"/>
</dbReference>
<organism evidence="1 2">
    <name type="scientific">Rhabdonatronobacter sediminivivens</name>
    <dbReference type="NCBI Taxonomy" id="2743469"/>
    <lineage>
        <taxon>Bacteria</taxon>
        <taxon>Pseudomonadati</taxon>
        <taxon>Pseudomonadota</taxon>
        <taxon>Alphaproteobacteria</taxon>
        <taxon>Rhodobacterales</taxon>
        <taxon>Paracoccaceae</taxon>
        <taxon>Rhabdonatronobacter</taxon>
    </lineage>
</organism>
<proteinExistence type="predicted"/>
<dbReference type="RefSeq" id="WP_179906086.1">
    <property type="nucleotide sequence ID" value="NZ_JACBXS010000018.1"/>
</dbReference>
<sequence>MARRVIEIGLLFSQSGVYAPISQAGRAGALRGIDAVNTDPALDITLQPVERDPQGNVDHYGPLCTEILRETGARHVIGTTTSWSRKEVIPALDRAGGALWYPCPYEGYEASDRVVYTHACPNQHLIPLFDWVLPRHGARASLVSSNYIWGWEMSRIAHDLIAEAGGTVLSERYLPLGDTDVDRLVAEIAAARPQFVLNSLVGPSSYAFMAGMAALAARDRAFAPERCPILSCNLTECELQAMGAAAEGVISAGPHFAGYTGPAAWSGQPPGGFASSMEGAAFRAVRALARLLAHRPGAEHLELSALLASDAAAGIDRSTHHMTQPGLVAQLRGGRFQVISATADIAPDPYLARSHLRREGASRLRVVRP</sequence>
<keyword evidence="2" id="KW-1185">Reference proteome</keyword>
<evidence type="ECO:0000313" key="1">
    <source>
        <dbReference type="EMBL" id="NYS25383.1"/>
    </source>
</evidence>
<protein>
    <submittedName>
        <fullName evidence="1">Transporter substrate-binding protein</fullName>
    </submittedName>
</protein>
<evidence type="ECO:0000313" key="2">
    <source>
        <dbReference type="Proteomes" id="UP000529417"/>
    </source>
</evidence>
<dbReference type="Proteomes" id="UP000529417">
    <property type="component" value="Unassembled WGS sequence"/>
</dbReference>
<dbReference type="AlphaFoldDB" id="A0A7Z0HZZ6"/>
<dbReference type="EMBL" id="JACBXS010000018">
    <property type="protein sequence ID" value="NYS25383.1"/>
    <property type="molecule type" value="Genomic_DNA"/>
</dbReference>
<name>A0A7Z0HZZ6_9RHOB</name>
<dbReference type="SUPFAM" id="SSF53822">
    <property type="entry name" value="Periplasmic binding protein-like I"/>
    <property type="match status" value="1"/>
</dbReference>
<accession>A0A7Z0HZZ6</accession>
<reference evidence="1 2" key="1">
    <citation type="journal article" date="2000" name="Arch. Microbiol.">
        <title>Rhodobaca bogoriensis gen. nov. and sp. nov., an alkaliphilic purple nonsulfur bacterium from African Rift Valley soda lakes.</title>
        <authorList>
            <person name="Milford A.D."/>
            <person name="Achenbach L.A."/>
            <person name="Jung D.O."/>
            <person name="Madigan M.T."/>
        </authorList>
    </citation>
    <scope>NUCLEOTIDE SEQUENCE [LARGE SCALE GENOMIC DNA]</scope>
    <source>
        <strain evidence="1 2">2376</strain>
    </source>
</reference>
<dbReference type="Pfam" id="PF13433">
    <property type="entry name" value="Peripla_BP_5"/>
    <property type="match status" value="1"/>
</dbReference>
<comment type="caution">
    <text evidence="1">The sequence shown here is derived from an EMBL/GenBank/DDBJ whole genome shotgun (WGS) entry which is preliminary data.</text>
</comment>
<dbReference type="InterPro" id="IPR028082">
    <property type="entry name" value="Peripla_BP_I"/>
</dbReference>
<gene>
    <name evidence="1" type="ORF">HUK65_10300</name>
</gene>
<dbReference type="PANTHER" id="PTHR47628:SF1">
    <property type="entry name" value="ALIPHATIC AMIDASE EXPRESSION-REGULATING PROTEIN"/>
    <property type="match status" value="1"/>
</dbReference>